<reference evidence="2" key="1">
    <citation type="submission" date="2023-05" db="EMBL/GenBank/DDBJ databases">
        <authorList>
            <person name="Stuckert A."/>
        </authorList>
    </citation>
    <scope>NUCLEOTIDE SEQUENCE</scope>
</reference>
<dbReference type="SUPFAM" id="SSF55486">
    <property type="entry name" value="Metalloproteases ('zincins'), catalytic domain"/>
    <property type="match status" value="1"/>
</dbReference>
<dbReference type="InterPro" id="IPR027268">
    <property type="entry name" value="Peptidase_M4/M1_CTD_sf"/>
</dbReference>
<evidence type="ECO:0000313" key="2">
    <source>
        <dbReference type="EMBL" id="CAI9542596.1"/>
    </source>
</evidence>
<organism evidence="2 3">
    <name type="scientific">Staurois parvus</name>
    <dbReference type="NCBI Taxonomy" id="386267"/>
    <lineage>
        <taxon>Eukaryota</taxon>
        <taxon>Metazoa</taxon>
        <taxon>Chordata</taxon>
        <taxon>Craniata</taxon>
        <taxon>Vertebrata</taxon>
        <taxon>Euteleostomi</taxon>
        <taxon>Amphibia</taxon>
        <taxon>Batrachia</taxon>
        <taxon>Anura</taxon>
        <taxon>Neobatrachia</taxon>
        <taxon>Ranoidea</taxon>
        <taxon>Ranidae</taxon>
        <taxon>Staurois</taxon>
    </lineage>
</organism>
<dbReference type="InterPro" id="IPR050344">
    <property type="entry name" value="Peptidase_M1_aminopeptidases"/>
</dbReference>
<accession>A0ABN9B2R4</accession>
<dbReference type="EMBL" id="CATNWA010002315">
    <property type="protein sequence ID" value="CAI9542596.1"/>
    <property type="molecule type" value="Genomic_DNA"/>
</dbReference>
<evidence type="ECO:0000259" key="1">
    <source>
        <dbReference type="Pfam" id="PF01433"/>
    </source>
</evidence>
<proteinExistence type="predicted"/>
<gene>
    <name evidence="2" type="ORF">SPARVUS_LOCUS2118063</name>
</gene>
<feature type="domain" description="Peptidase M1 membrane alanine aminopeptidase" evidence="1">
    <location>
        <begin position="3"/>
        <end position="76"/>
    </location>
</feature>
<dbReference type="PANTHER" id="PTHR11533:SF31">
    <property type="entry name" value="AMINOPEPTIDASE Q"/>
    <property type="match status" value="1"/>
</dbReference>
<dbReference type="InterPro" id="IPR014782">
    <property type="entry name" value="Peptidase_M1_dom"/>
</dbReference>
<name>A0ABN9B2R4_9NEOB</name>
<keyword evidence="3" id="KW-1185">Reference proteome</keyword>
<protein>
    <recommendedName>
        <fullName evidence="1">Peptidase M1 membrane alanine aminopeptidase domain-containing protein</fullName>
    </recommendedName>
</protein>
<dbReference type="Gene3D" id="1.10.390.10">
    <property type="entry name" value="Neutral Protease Domain 2"/>
    <property type="match status" value="1"/>
</dbReference>
<dbReference type="Gene3D" id="2.60.40.1910">
    <property type="match status" value="1"/>
</dbReference>
<dbReference type="PANTHER" id="PTHR11533">
    <property type="entry name" value="PROTEASE M1 ZINC METALLOPROTEASE"/>
    <property type="match status" value="1"/>
</dbReference>
<dbReference type="Pfam" id="PF01433">
    <property type="entry name" value="Peptidase_M1"/>
    <property type="match status" value="1"/>
</dbReference>
<evidence type="ECO:0000313" key="3">
    <source>
        <dbReference type="Proteomes" id="UP001162483"/>
    </source>
</evidence>
<dbReference type="Proteomes" id="UP001162483">
    <property type="component" value="Unassembled WGS sequence"/>
</dbReference>
<sequence length="149" mass="17309">MLLFDEFTYDKASALLRMASTFLTEKLFIKGISSYLKKFSFSNADQDDLWNHMQMFIDDQDEVQLPTSLKKIMDSWTWQKGLPLVTINTSTGTLTQDQFKTAYADNTTSDNNHTWIIPISWMKNGIQQPTVWLDTKTILLSHFQKLSQK</sequence>
<comment type="caution">
    <text evidence="2">The sequence shown here is derived from an EMBL/GenBank/DDBJ whole genome shotgun (WGS) entry which is preliminary data.</text>
</comment>